<dbReference type="AlphaFoldDB" id="I3XBJ2"/>
<protein>
    <submittedName>
        <fullName evidence="2">Uncharacterized protein</fullName>
    </submittedName>
</protein>
<evidence type="ECO:0000313" key="3">
    <source>
        <dbReference type="Proteomes" id="UP000006180"/>
    </source>
</evidence>
<name>I3XBJ2_SINF2</name>
<dbReference type="STRING" id="1185652.USDA257_c47120"/>
<sequence>MRLDAEDNANRLEKNGLDRQRCRDGKLEHSQMPYGQRAKAQ</sequence>
<gene>
    <name evidence="2" type="ORF">USDA257_c47120</name>
</gene>
<feature type="compositionally biased region" description="Basic and acidic residues" evidence="1">
    <location>
        <begin position="1"/>
        <end position="29"/>
    </location>
</feature>
<dbReference type="HOGENOM" id="CLU_3276719_0_0_5"/>
<reference evidence="2 3" key="1">
    <citation type="journal article" date="2012" name="J. Bacteriol.">
        <title>Complete genome sequence of the broad-host-range strain Sinorhizobium fredii USDA257.</title>
        <authorList>
            <person name="Schuldes J."/>
            <person name="Rodriguez Orbegoso M."/>
            <person name="Schmeisser C."/>
            <person name="Krishnan H.B."/>
            <person name="Daniel R."/>
            <person name="Streit W.R."/>
        </authorList>
    </citation>
    <scope>NUCLEOTIDE SEQUENCE [LARGE SCALE GENOMIC DNA]</scope>
    <source>
        <strain evidence="2 3">USDA 257</strain>
    </source>
</reference>
<dbReference type="Proteomes" id="UP000006180">
    <property type="component" value="Chromosome"/>
</dbReference>
<accession>I3XBJ2</accession>
<organism evidence="2 3">
    <name type="scientific">Sinorhizobium fredii (strain USDA 257)</name>
    <dbReference type="NCBI Taxonomy" id="1185652"/>
    <lineage>
        <taxon>Bacteria</taxon>
        <taxon>Pseudomonadati</taxon>
        <taxon>Pseudomonadota</taxon>
        <taxon>Alphaproteobacteria</taxon>
        <taxon>Hyphomicrobiales</taxon>
        <taxon>Rhizobiaceae</taxon>
        <taxon>Sinorhizobium/Ensifer group</taxon>
        <taxon>Sinorhizobium</taxon>
    </lineage>
</organism>
<dbReference type="EMBL" id="CP003563">
    <property type="protein sequence ID" value="AFL53248.1"/>
    <property type="molecule type" value="Genomic_DNA"/>
</dbReference>
<dbReference type="KEGG" id="sfd:USDA257_c47120"/>
<feature type="region of interest" description="Disordered" evidence="1">
    <location>
        <begin position="1"/>
        <end position="41"/>
    </location>
</feature>
<proteinExistence type="predicted"/>
<evidence type="ECO:0000256" key="1">
    <source>
        <dbReference type="SAM" id="MobiDB-lite"/>
    </source>
</evidence>
<evidence type="ECO:0000313" key="2">
    <source>
        <dbReference type="EMBL" id="AFL53248.1"/>
    </source>
</evidence>